<dbReference type="SUPFAM" id="SSF82708">
    <property type="entry name" value="R3H domain"/>
    <property type="match status" value="1"/>
</dbReference>
<dbReference type="InterPro" id="IPR025952">
    <property type="entry name" value="R3H-assoc_dom"/>
</dbReference>
<feature type="domain" description="R3H-associated N-terminal" evidence="1">
    <location>
        <begin position="42"/>
        <end position="177"/>
    </location>
</feature>
<dbReference type="KEGG" id="tad:TRIADDRAFT_58822"/>
<dbReference type="GO" id="GO:0003676">
    <property type="term" value="F:nucleic acid binding"/>
    <property type="evidence" value="ECO:0007669"/>
    <property type="project" value="InterPro"/>
</dbReference>
<proteinExistence type="predicted"/>
<dbReference type="OMA" id="VEDYHET"/>
<organism evidence="2 3">
    <name type="scientific">Trichoplax adhaerens</name>
    <name type="common">Trichoplax reptans</name>
    <dbReference type="NCBI Taxonomy" id="10228"/>
    <lineage>
        <taxon>Eukaryota</taxon>
        <taxon>Metazoa</taxon>
        <taxon>Placozoa</taxon>
        <taxon>Uniplacotomia</taxon>
        <taxon>Trichoplacea</taxon>
        <taxon>Trichoplacidae</taxon>
        <taxon>Trichoplax</taxon>
    </lineage>
</organism>
<reference evidence="2 3" key="1">
    <citation type="journal article" date="2008" name="Nature">
        <title>The Trichoplax genome and the nature of placozoans.</title>
        <authorList>
            <person name="Srivastava M."/>
            <person name="Begovic E."/>
            <person name="Chapman J."/>
            <person name="Putnam N.H."/>
            <person name="Hellsten U."/>
            <person name="Kawashima T."/>
            <person name="Kuo A."/>
            <person name="Mitros T."/>
            <person name="Salamov A."/>
            <person name="Carpenter M.L."/>
            <person name="Signorovitch A.Y."/>
            <person name="Moreno M.A."/>
            <person name="Kamm K."/>
            <person name="Grimwood J."/>
            <person name="Schmutz J."/>
            <person name="Shapiro H."/>
            <person name="Grigoriev I.V."/>
            <person name="Buss L.W."/>
            <person name="Schierwater B."/>
            <person name="Dellaporta S.L."/>
            <person name="Rokhsar D.S."/>
        </authorList>
    </citation>
    <scope>NUCLEOTIDE SEQUENCE [LARGE SCALE GENOMIC DNA]</scope>
    <source>
        <strain evidence="2 3">Grell-BS-1999</strain>
    </source>
</reference>
<evidence type="ECO:0000259" key="1">
    <source>
        <dbReference type="Pfam" id="PF13902"/>
    </source>
</evidence>
<gene>
    <name evidence="2" type="ORF">TRIADDRAFT_58822</name>
</gene>
<accession>B3S3R9</accession>
<dbReference type="EMBL" id="DS985249">
    <property type="protein sequence ID" value="EDV22517.1"/>
    <property type="molecule type" value="Genomic_DNA"/>
</dbReference>
<evidence type="ECO:0000313" key="3">
    <source>
        <dbReference type="Proteomes" id="UP000009022"/>
    </source>
</evidence>
<dbReference type="PhylomeDB" id="B3S3R9"/>
<dbReference type="InterPro" id="IPR039629">
    <property type="entry name" value="R3HDM4"/>
</dbReference>
<dbReference type="PANTHER" id="PTHR32019">
    <property type="entry name" value="R3H DOMAIN-CONTAINING PROTEIN 4"/>
    <property type="match status" value="1"/>
</dbReference>
<sequence length="265" mass="31428">MGQISKLEQENHEVDSDIECIEDLEAERQRKKDDKKKRKLFKKMNVPRLEITVKYMRKEKRKFKKLLKKNKSDTTPEDFPAFKPIDDFGDMDLSDLVPDFNSVFTLLLEKTENMKLWQDFINLPQEEQERILNKNKAKKKTNFKVKGKHNREPQDADMHLAKLRYNSIDPNIRKIIQTNDYIPWDLLKIVEEDVISPFSKDFDGILVMIMENRLLIHGLCQYHELKSISDNYNGVRHTVVEYTGENFTRFPVAFSSYLHEICAQN</sequence>
<dbReference type="AlphaFoldDB" id="B3S3R9"/>
<dbReference type="InterPro" id="IPR036867">
    <property type="entry name" value="R3H_dom_sf"/>
</dbReference>
<dbReference type="GeneID" id="6756086"/>
<dbReference type="OrthoDB" id="10248581at2759"/>
<dbReference type="PANTHER" id="PTHR32019:SF2">
    <property type="entry name" value="R3H DOMAIN-CONTAINING PROTEIN 4"/>
    <property type="match status" value="1"/>
</dbReference>
<keyword evidence="3" id="KW-1185">Reference proteome</keyword>
<evidence type="ECO:0000313" key="2">
    <source>
        <dbReference type="EMBL" id="EDV22517.1"/>
    </source>
</evidence>
<dbReference type="CTD" id="6756086"/>
<protein>
    <recommendedName>
        <fullName evidence="1">R3H-associated N-terminal domain-containing protein</fullName>
    </recommendedName>
</protein>
<dbReference type="HOGENOM" id="CLU_1050992_0_0_1"/>
<dbReference type="Pfam" id="PF13902">
    <property type="entry name" value="R3H-assoc"/>
    <property type="match status" value="1"/>
</dbReference>
<dbReference type="Proteomes" id="UP000009022">
    <property type="component" value="Unassembled WGS sequence"/>
</dbReference>
<dbReference type="InParanoid" id="B3S3R9"/>
<dbReference type="RefSeq" id="XP_002115061.1">
    <property type="nucleotide sequence ID" value="XM_002115025.1"/>
</dbReference>
<name>B3S3R9_TRIAD</name>
<dbReference type="STRING" id="10228.B3S3R9"/>